<dbReference type="AlphaFoldDB" id="A0A014M2S3"/>
<dbReference type="PANTHER" id="PTHR44154">
    <property type="entry name" value="QUINONE OXIDOREDUCTASE"/>
    <property type="match status" value="1"/>
</dbReference>
<dbReference type="Gene3D" id="3.40.50.720">
    <property type="entry name" value="NAD(P)-binding Rossmann-like Domain"/>
    <property type="match status" value="1"/>
</dbReference>
<gene>
    <name evidence="3" type="ORF">BG55_07285</name>
</gene>
<sequence length="330" mass="35057">MKALVTNSFGPEPQMQIETRAIPETKPGYSLIKMHAATVNPLSNLIRLGELPLAEAPLVLSNDGAGIVARSDLFPAGTLVALYGGGQCGITEDGFQQQWVLVENKRLMPLPADYPPEAAAALPVNYITACQAVNRLGKVKPGDRVVINGASGSVGHALIQTAILAGAEVMAVVSSDAKVAYARQAGAQHVINLSMQDLKKTILSLTNNQGADVAFDQVGGEQLPALLSAVRPRGTVVSIGFIGGTEGKIDIPDLVIHEKKLLGYDTWMESDEEIAIAMKAVQRHVAEGHLQPRIDSVWPMDNYAEAYHRLSSRQAAGTVLLKLNDDGGSK</sequence>
<dbReference type="Pfam" id="PF08240">
    <property type="entry name" value="ADH_N"/>
    <property type="match status" value="1"/>
</dbReference>
<keyword evidence="4" id="KW-1185">Reference proteome</keyword>
<dbReference type="Pfam" id="PF00107">
    <property type="entry name" value="ADH_zinc_N"/>
    <property type="match status" value="1"/>
</dbReference>
<feature type="domain" description="Enoyl reductase (ER)" evidence="2">
    <location>
        <begin position="10"/>
        <end position="321"/>
    </location>
</feature>
<protein>
    <submittedName>
        <fullName evidence="3">Alcohol dehydrogenase</fullName>
    </submittedName>
</protein>
<dbReference type="PANTHER" id="PTHR44154:SF1">
    <property type="entry name" value="QUINONE OXIDOREDUCTASE"/>
    <property type="match status" value="1"/>
</dbReference>
<dbReference type="InterPro" id="IPR036291">
    <property type="entry name" value="NAD(P)-bd_dom_sf"/>
</dbReference>
<dbReference type="EMBL" id="JFHN01000036">
    <property type="protein sequence ID" value="EXU76156.1"/>
    <property type="molecule type" value="Genomic_DNA"/>
</dbReference>
<keyword evidence="1" id="KW-0521">NADP</keyword>
<dbReference type="STRING" id="69222.BG55_07285"/>
<dbReference type="PATRIC" id="fig|69222.5.peg.1497"/>
<dbReference type="SUPFAM" id="SSF51735">
    <property type="entry name" value="NAD(P)-binding Rossmann-fold domains"/>
    <property type="match status" value="1"/>
</dbReference>
<organism evidence="3 4">
    <name type="scientific">Erwinia mallotivora</name>
    <dbReference type="NCBI Taxonomy" id="69222"/>
    <lineage>
        <taxon>Bacteria</taxon>
        <taxon>Pseudomonadati</taxon>
        <taxon>Pseudomonadota</taxon>
        <taxon>Gammaproteobacteria</taxon>
        <taxon>Enterobacterales</taxon>
        <taxon>Erwiniaceae</taxon>
        <taxon>Erwinia</taxon>
    </lineage>
</organism>
<proteinExistence type="predicted"/>
<reference evidence="3 4" key="1">
    <citation type="submission" date="2014-02" db="EMBL/GenBank/DDBJ databases">
        <title>Draft genome of Erwinia mallotivora strain BT-MARDI, a papaya dieback pathogen.</title>
        <authorList>
            <person name="Redzuan R."/>
            <person name="Abu Bakar N."/>
            <person name="Badrun R."/>
            <person name="Mohd Raih M.F."/>
            <person name="Rozano L."/>
            <person name="Mat Amin N."/>
        </authorList>
    </citation>
    <scope>NUCLEOTIDE SEQUENCE [LARGE SCALE GENOMIC DNA]</scope>
    <source>
        <strain evidence="3 4">BT-MARDI</strain>
    </source>
</reference>
<dbReference type="InterPro" id="IPR013149">
    <property type="entry name" value="ADH-like_C"/>
</dbReference>
<dbReference type="InterPro" id="IPR013154">
    <property type="entry name" value="ADH-like_N"/>
</dbReference>
<name>A0A014M2S3_9GAMM</name>
<dbReference type="GO" id="GO:0016491">
    <property type="term" value="F:oxidoreductase activity"/>
    <property type="evidence" value="ECO:0007669"/>
    <property type="project" value="InterPro"/>
</dbReference>
<dbReference type="Proteomes" id="UP000019918">
    <property type="component" value="Unassembled WGS sequence"/>
</dbReference>
<dbReference type="SMART" id="SM00829">
    <property type="entry name" value="PKS_ER"/>
    <property type="match status" value="1"/>
</dbReference>
<evidence type="ECO:0000313" key="3">
    <source>
        <dbReference type="EMBL" id="EXU76156.1"/>
    </source>
</evidence>
<dbReference type="InterPro" id="IPR020843">
    <property type="entry name" value="ER"/>
</dbReference>
<comment type="caution">
    <text evidence="3">The sequence shown here is derived from an EMBL/GenBank/DDBJ whole genome shotgun (WGS) entry which is preliminary data.</text>
</comment>
<dbReference type="InterPro" id="IPR011032">
    <property type="entry name" value="GroES-like_sf"/>
</dbReference>
<dbReference type="Gene3D" id="3.90.180.10">
    <property type="entry name" value="Medium-chain alcohol dehydrogenases, catalytic domain"/>
    <property type="match status" value="1"/>
</dbReference>
<accession>A0A014M2S3</accession>
<evidence type="ECO:0000313" key="4">
    <source>
        <dbReference type="Proteomes" id="UP000019918"/>
    </source>
</evidence>
<evidence type="ECO:0000259" key="2">
    <source>
        <dbReference type="SMART" id="SM00829"/>
    </source>
</evidence>
<dbReference type="InterPro" id="IPR051603">
    <property type="entry name" value="Zinc-ADH_QOR/CCCR"/>
</dbReference>
<evidence type="ECO:0000256" key="1">
    <source>
        <dbReference type="ARBA" id="ARBA00022857"/>
    </source>
</evidence>
<dbReference type="SUPFAM" id="SSF50129">
    <property type="entry name" value="GroES-like"/>
    <property type="match status" value="1"/>
</dbReference>